<name>A0AA37I7B9_9BURK</name>
<dbReference type="AlphaFoldDB" id="A0AA37I7B9"/>
<accession>A0AA37I7B9</accession>
<feature type="region of interest" description="Disordered" evidence="1">
    <location>
        <begin position="139"/>
        <end position="187"/>
    </location>
</feature>
<dbReference type="RefSeq" id="WP_238210180.1">
    <property type="nucleotide sequence ID" value="NZ_BPUS01000001.1"/>
</dbReference>
<evidence type="ECO:0000313" key="2">
    <source>
        <dbReference type="EMBL" id="GJH23812.1"/>
    </source>
</evidence>
<gene>
    <name evidence="2" type="ORF">CBA19CS42_04870</name>
</gene>
<dbReference type="EMBL" id="BPUS01000001">
    <property type="protein sequence ID" value="GJH23812.1"/>
    <property type="molecule type" value="Genomic_DNA"/>
</dbReference>
<reference evidence="2" key="1">
    <citation type="submission" date="2022-09" db="EMBL/GenBank/DDBJ databases">
        <title>Isolation and characterization of 3-chlorobenzoate degrading bacteria from soils in Shizuoka.</title>
        <authorList>
            <person name="Ifat A."/>
            <person name="Ogawa N."/>
            <person name="Kimbara K."/>
            <person name="Moriuchi R."/>
            <person name="Dohra H."/>
            <person name="Shintani M."/>
        </authorList>
    </citation>
    <scope>NUCLEOTIDE SEQUENCE</scope>
    <source>
        <strain evidence="2">19CS4-2</strain>
    </source>
</reference>
<proteinExistence type="predicted"/>
<dbReference type="Proteomes" id="UP001055111">
    <property type="component" value="Unassembled WGS sequence"/>
</dbReference>
<comment type="caution">
    <text evidence="2">The sequence shown here is derived from an EMBL/GenBank/DDBJ whole genome shotgun (WGS) entry which is preliminary data.</text>
</comment>
<sequence length="362" mass="41049">MGNGSRLEVHYYLTDDLHTMDALVRNRCEADFLAAVAYIAESLGARVHFEATVPTEGGFRDFWQVAFDKDNRAMSVNALVALLTLLINQAVATWNAPPRPNPELERQQIEINHLTAKHMRLENERSELEIKKLERDLAKTETPAPLASSPDVSERTVVPKIPDQTSASRERPKGNADENQPLGLQMDPKVNKRRSNFYKQLVTYERVTAVGFRWLPENGPPSTERIVPRSDFNGYLLQTDVLPPETFDAVVEIVSPVITQGDMLWKGRWNGQTISFAMDDKAFKAEVIYKKMAFQHGDSIRCELETERKLDEGGNAKVTAYRVLTVYEKMAGGEVQETPQGRRRRHEARYADSQADMFRDAV</sequence>
<evidence type="ECO:0000313" key="3">
    <source>
        <dbReference type="Proteomes" id="UP001055111"/>
    </source>
</evidence>
<evidence type="ECO:0000256" key="1">
    <source>
        <dbReference type="SAM" id="MobiDB-lite"/>
    </source>
</evidence>
<protein>
    <submittedName>
        <fullName evidence="2">Uncharacterized protein</fullName>
    </submittedName>
</protein>
<organism evidence="2 3">
    <name type="scientific">Caballeronia novacaledonica</name>
    <dbReference type="NCBI Taxonomy" id="1544861"/>
    <lineage>
        <taxon>Bacteria</taxon>
        <taxon>Pseudomonadati</taxon>
        <taxon>Pseudomonadota</taxon>
        <taxon>Betaproteobacteria</taxon>
        <taxon>Burkholderiales</taxon>
        <taxon>Burkholderiaceae</taxon>
        <taxon>Caballeronia</taxon>
    </lineage>
</organism>